<evidence type="ECO:0008006" key="4">
    <source>
        <dbReference type="Google" id="ProtNLM"/>
    </source>
</evidence>
<protein>
    <recommendedName>
        <fullName evidence="4">Lipoprotein</fullName>
    </recommendedName>
</protein>
<feature type="region of interest" description="Disordered" evidence="1">
    <location>
        <begin position="138"/>
        <end position="164"/>
    </location>
</feature>
<reference evidence="3" key="1">
    <citation type="journal article" date="2019" name="Int. J. Syst. Evol. Microbiol.">
        <title>The Global Catalogue of Microorganisms (GCM) 10K type strain sequencing project: providing services to taxonomists for standard genome sequencing and annotation.</title>
        <authorList>
            <consortium name="The Broad Institute Genomics Platform"/>
            <consortium name="The Broad Institute Genome Sequencing Center for Infectious Disease"/>
            <person name="Wu L."/>
            <person name="Ma J."/>
        </authorList>
    </citation>
    <scope>NUCLEOTIDE SEQUENCE [LARGE SCALE GENOMIC DNA]</scope>
    <source>
        <strain evidence="3">CGMCC 1.12479</strain>
    </source>
</reference>
<dbReference type="EMBL" id="BMFD01000002">
    <property type="protein sequence ID" value="GGC32037.1"/>
    <property type="molecule type" value="Genomic_DNA"/>
</dbReference>
<feature type="compositionally biased region" description="Acidic residues" evidence="1">
    <location>
        <begin position="143"/>
        <end position="161"/>
    </location>
</feature>
<dbReference type="RefSeq" id="WP_188440101.1">
    <property type="nucleotide sequence ID" value="NZ_BMFD01000002.1"/>
</dbReference>
<comment type="caution">
    <text evidence="2">The sequence shown here is derived from an EMBL/GenBank/DDBJ whole genome shotgun (WGS) entry which is preliminary data.</text>
</comment>
<name>A0ABQ1M5V2_9BACT</name>
<evidence type="ECO:0000313" key="3">
    <source>
        <dbReference type="Proteomes" id="UP000635885"/>
    </source>
</evidence>
<gene>
    <name evidence="2" type="ORF">GCM10010993_08790</name>
</gene>
<dbReference type="Proteomes" id="UP000635885">
    <property type="component" value="Unassembled WGS sequence"/>
</dbReference>
<keyword evidence="3" id="KW-1185">Reference proteome</keyword>
<evidence type="ECO:0000256" key="1">
    <source>
        <dbReference type="SAM" id="MobiDB-lite"/>
    </source>
</evidence>
<sequence length="282" mass="31015">MNKTLTILLSLSILAFISCKRVDPNERNLNAICEAFSYPDTVFYINDASSNKILPQQNLNGIFSSIPEGLALDSLTGEIDINASETGLKYRVSFTPANSDQSCELDIVISGVNYLDKIYVLDQQELIAFPVFNGDSSGISPCPEDDDDGDDDCKFDEDGPDGTDLSDIGIEVSASTGEIDLEQTVSNNAFGINPANGSTLDVTMYYRLNDNSLSALNSLDLRLFYFETLTEVPQSLIDEVEEKNNQLLGLNNSNSYLNARLAQDNLRVKPRPPYLIIVARLQ</sequence>
<accession>A0ABQ1M5V2</accession>
<dbReference type="PROSITE" id="PS51257">
    <property type="entry name" value="PROKAR_LIPOPROTEIN"/>
    <property type="match status" value="1"/>
</dbReference>
<evidence type="ECO:0000313" key="2">
    <source>
        <dbReference type="EMBL" id="GGC32037.1"/>
    </source>
</evidence>
<organism evidence="2 3">
    <name type="scientific">Belliella aquatica</name>
    <dbReference type="NCBI Taxonomy" id="1323734"/>
    <lineage>
        <taxon>Bacteria</taxon>
        <taxon>Pseudomonadati</taxon>
        <taxon>Bacteroidota</taxon>
        <taxon>Cytophagia</taxon>
        <taxon>Cytophagales</taxon>
        <taxon>Cyclobacteriaceae</taxon>
        <taxon>Belliella</taxon>
    </lineage>
</organism>
<proteinExistence type="predicted"/>